<dbReference type="AlphaFoldDB" id="K0NSW4"/>
<dbReference type="EMBL" id="AZDU01000003">
    <property type="protein sequence ID" value="KRL03472.1"/>
    <property type="molecule type" value="Genomic_DNA"/>
</dbReference>
<sequence>MKANTFSTSTASLTNQQIKKINDEQQGIANELKERLSGLSESDVKADADATTTEIIKSKYTQLESAVSNNKLQNTNPNKLEKINNSYEITPNVTISFEGSAVLVDVHDETESSTNDLIETSSLRASTVSSTRASKVKALSNQLSPKITFASM</sequence>
<dbReference type="RefSeq" id="WP_008460861.1">
    <property type="nucleotide sequence ID" value="NZ_AZDU01000003.1"/>
</dbReference>
<organism evidence="1 2">
    <name type="scientific">Lactobacillus equicursoris DSM 19284 = JCM 14600 = CIP 110162</name>
    <dbReference type="NCBI Taxonomy" id="1293597"/>
    <lineage>
        <taxon>Bacteria</taxon>
        <taxon>Bacillati</taxon>
        <taxon>Bacillota</taxon>
        <taxon>Bacilli</taxon>
        <taxon>Lactobacillales</taxon>
        <taxon>Lactobacillaceae</taxon>
        <taxon>Lactobacillus</taxon>
    </lineage>
</organism>
<evidence type="ECO:0000313" key="2">
    <source>
        <dbReference type="Proteomes" id="UP000051074"/>
    </source>
</evidence>
<name>K0NSW4_9LACO</name>
<protein>
    <submittedName>
        <fullName evidence="1">Uncharacterized protein</fullName>
    </submittedName>
</protein>
<accession>K0NSW4</accession>
<comment type="caution">
    <text evidence="1">The sequence shown here is derived from an EMBL/GenBank/DDBJ whole genome shotgun (WGS) entry which is preliminary data.</text>
</comment>
<dbReference type="PATRIC" id="fig|1293597.4.peg.1032"/>
<reference evidence="1 2" key="1">
    <citation type="journal article" date="2015" name="Genome Announc.">
        <title>Expanding the biotechnology potential of lactobacilli through comparative genomics of 213 strains and associated genera.</title>
        <authorList>
            <person name="Sun Z."/>
            <person name="Harris H.M."/>
            <person name="McCann A."/>
            <person name="Guo C."/>
            <person name="Argimon S."/>
            <person name="Zhang W."/>
            <person name="Yang X."/>
            <person name="Jeffery I.B."/>
            <person name="Cooney J.C."/>
            <person name="Kagawa T.F."/>
            <person name="Liu W."/>
            <person name="Song Y."/>
            <person name="Salvetti E."/>
            <person name="Wrobel A."/>
            <person name="Rasinkangas P."/>
            <person name="Parkhill J."/>
            <person name="Rea M.C."/>
            <person name="O'Sullivan O."/>
            <person name="Ritari J."/>
            <person name="Douillard F.P."/>
            <person name="Paul Ross R."/>
            <person name="Yang R."/>
            <person name="Briner A.E."/>
            <person name="Felis G.E."/>
            <person name="de Vos W.M."/>
            <person name="Barrangou R."/>
            <person name="Klaenhammer T.R."/>
            <person name="Caufield P.W."/>
            <person name="Cui Y."/>
            <person name="Zhang H."/>
            <person name="O'Toole P.W."/>
        </authorList>
    </citation>
    <scope>NUCLEOTIDE SEQUENCE [LARGE SCALE GENOMIC DNA]</scope>
    <source>
        <strain evidence="1 2">DSM 19284</strain>
    </source>
</reference>
<proteinExistence type="predicted"/>
<evidence type="ECO:0000313" key="1">
    <source>
        <dbReference type="EMBL" id="KRL03472.1"/>
    </source>
</evidence>
<keyword evidence="2" id="KW-1185">Reference proteome</keyword>
<dbReference type="Proteomes" id="UP000051074">
    <property type="component" value="Unassembled WGS sequence"/>
</dbReference>
<gene>
    <name evidence="1" type="ORF">FC20_GL000959</name>
</gene>